<reference evidence="2" key="1">
    <citation type="journal article" date="2019" name="Int. J. Syst. Evol. Microbiol.">
        <title>The Global Catalogue of Microorganisms (GCM) 10K type strain sequencing project: providing services to taxonomists for standard genome sequencing and annotation.</title>
        <authorList>
            <consortium name="The Broad Institute Genomics Platform"/>
            <consortium name="The Broad Institute Genome Sequencing Center for Infectious Disease"/>
            <person name="Wu L."/>
            <person name="Ma J."/>
        </authorList>
    </citation>
    <scope>NUCLEOTIDE SEQUENCE [LARGE SCALE GENOMIC DNA]</scope>
    <source>
        <strain evidence="2">JCM 17068</strain>
    </source>
</reference>
<protein>
    <recommendedName>
        <fullName evidence="3">Methyltransferase domain-containing protein</fullName>
    </recommendedName>
</protein>
<gene>
    <name evidence="1" type="ORF">GCM10022388_00490</name>
</gene>
<dbReference type="InterPro" id="IPR029063">
    <property type="entry name" value="SAM-dependent_MTases_sf"/>
</dbReference>
<proteinExistence type="predicted"/>
<dbReference type="Proteomes" id="UP001500426">
    <property type="component" value="Unassembled WGS sequence"/>
</dbReference>
<dbReference type="RefSeq" id="WP_345088917.1">
    <property type="nucleotide sequence ID" value="NZ_BAABCS010000002.1"/>
</dbReference>
<dbReference type="Pfam" id="PF13489">
    <property type="entry name" value="Methyltransf_23"/>
    <property type="match status" value="1"/>
</dbReference>
<evidence type="ECO:0000313" key="1">
    <source>
        <dbReference type="EMBL" id="GAA4039870.1"/>
    </source>
</evidence>
<dbReference type="Gene3D" id="3.40.50.150">
    <property type="entry name" value="Vaccinia Virus protein VP39"/>
    <property type="match status" value="1"/>
</dbReference>
<organism evidence="1 2">
    <name type="scientific">Flavobacterium chungnamense</name>
    <dbReference type="NCBI Taxonomy" id="706182"/>
    <lineage>
        <taxon>Bacteria</taxon>
        <taxon>Pseudomonadati</taxon>
        <taxon>Bacteroidota</taxon>
        <taxon>Flavobacteriia</taxon>
        <taxon>Flavobacteriales</taxon>
        <taxon>Flavobacteriaceae</taxon>
        <taxon>Flavobacterium</taxon>
    </lineage>
</organism>
<accession>A0ABP7UBM2</accession>
<name>A0ABP7UBM2_9FLAO</name>
<comment type="caution">
    <text evidence="1">The sequence shown here is derived from an EMBL/GenBank/DDBJ whole genome shotgun (WGS) entry which is preliminary data.</text>
</comment>
<sequence length="211" mass="24328">MNNKIKEYTNRSFFAYDMLDNYFSLSPNSTISDIGSGFGFMESKIESIGGKWQPFDYVKKIEKSIIWDLNDSCPIIEKTGTVIFLEVLEHLPNPQLGLKNISNHIEKDGILILSVPNPSWSKNRLNLLLKGTLFSFQPKHLAENHVFTPWYHIVEHLLKDVGFEILEYAIINEPQNEGGFKFFVKEKIEKIIEKRDFKAKGISYGIVARKL</sequence>
<evidence type="ECO:0000313" key="2">
    <source>
        <dbReference type="Proteomes" id="UP001500426"/>
    </source>
</evidence>
<dbReference type="SUPFAM" id="SSF53335">
    <property type="entry name" value="S-adenosyl-L-methionine-dependent methyltransferases"/>
    <property type="match status" value="1"/>
</dbReference>
<keyword evidence="2" id="KW-1185">Reference proteome</keyword>
<dbReference type="EMBL" id="BAABCS010000002">
    <property type="protein sequence ID" value="GAA4039870.1"/>
    <property type="molecule type" value="Genomic_DNA"/>
</dbReference>
<evidence type="ECO:0008006" key="3">
    <source>
        <dbReference type="Google" id="ProtNLM"/>
    </source>
</evidence>